<accession>A0ABW4I953</accession>
<dbReference type="EMBL" id="JBHUDG010000003">
    <property type="protein sequence ID" value="MFD1628829.1"/>
    <property type="molecule type" value="Genomic_DNA"/>
</dbReference>
<sequence length="307" mass="34667">MRKIFLSIVLFYYLSSLAYAQQKSMYTQYMFNTLAINPAYSSMDDALTITGLSRQQWVGFKGAPRTQTLSMHTPINESNTSFGVMLSNDQIGEVVKESGGYLTIAQKVEIMEETFLAVGFNGGVSSFRATYSDNFPNSPASQYDPVFQNSKEMRANFGFGVMLFSEKYYVGFSSPHFYYRDFASLGKEAAATAYKPHYMLQAGYLFNLGEDFKLKPNVLAKYVSGSPIQLDFNANLLIAETFWIGASYRTLDSFDLMASFYITPSIQLGYSYDFTNTELAKIQKGSHEVMLKARIFGRTRDQTACYF</sequence>
<keyword evidence="1" id="KW-0732">Signal</keyword>
<keyword evidence="3" id="KW-1185">Reference proteome</keyword>
<feature type="signal peptide" evidence="1">
    <location>
        <begin position="1"/>
        <end position="20"/>
    </location>
</feature>
<proteinExistence type="predicted"/>
<dbReference type="Pfam" id="PF11751">
    <property type="entry name" value="PorP_SprF"/>
    <property type="match status" value="1"/>
</dbReference>
<evidence type="ECO:0000313" key="3">
    <source>
        <dbReference type="Proteomes" id="UP001597118"/>
    </source>
</evidence>
<comment type="caution">
    <text evidence="2">The sequence shown here is derived from an EMBL/GenBank/DDBJ whole genome shotgun (WGS) entry which is preliminary data.</text>
</comment>
<evidence type="ECO:0000256" key="1">
    <source>
        <dbReference type="SAM" id="SignalP"/>
    </source>
</evidence>
<dbReference type="InterPro" id="IPR019861">
    <property type="entry name" value="PorP/SprF_Bacteroidetes"/>
</dbReference>
<dbReference type="Proteomes" id="UP001597118">
    <property type="component" value="Unassembled WGS sequence"/>
</dbReference>
<evidence type="ECO:0000313" key="2">
    <source>
        <dbReference type="EMBL" id="MFD1628829.1"/>
    </source>
</evidence>
<gene>
    <name evidence="2" type="ORF">ACFSAH_03015</name>
</gene>
<feature type="chain" id="PRO_5045890367" evidence="1">
    <location>
        <begin position="21"/>
        <end position="307"/>
    </location>
</feature>
<protein>
    <submittedName>
        <fullName evidence="2">Type IX secretion system membrane protein PorP/SprF</fullName>
    </submittedName>
</protein>
<organism evidence="2 3">
    <name type="scientific">Pseudopedobacter beijingensis</name>
    <dbReference type="NCBI Taxonomy" id="1207056"/>
    <lineage>
        <taxon>Bacteria</taxon>
        <taxon>Pseudomonadati</taxon>
        <taxon>Bacteroidota</taxon>
        <taxon>Sphingobacteriia</taxon>
        <taxon>Sphingobacteriales</taxon>
        <taxon>Sphingobacteriaceae</taxon>
        <taxon>Pseudopedobacter</taxon>
    </lineage>
</organism>
<dbReference type="NCBIfam" id="TIGR03519">
    <property type="entry name" value="T9SS_PorP_fam"/>
    <property type="match status" value="1"/>
</dbReference>
<name>A0ABW4I953_9SPHI</name>
<dbReference type="RefSeq" id="WP_379661214.1">
    <property type="nucleotide sequence ID" value="NZ_JBHUDG010000003.1"/>
</dbReference>
<reference evidence="3" key="1">
    <citation type="journal article" date="2019" name="Int. J. Syst. Evol. Microbiol.">
        <title>The Global Catalogue of Microorganisms (GCM) 10K type strain sequencing project: providing services to taxonomists for standard genome sequencing and annotation.</title>
        <authorList>
            <consortium name="The Broad Institute Genomics Platform"/>
            <consortium name="The Broad Institute Genome Sequencing Center for Infectious Disease"/>
            <person name="Wu L."/>
            <person name="Ma J."/>
        </authorList>
    </citation>
    <scope>NUCLEOTIDE SEQUENCE [LARGE SCALE GENOMIC DNA]</scope>
    <source>
        <strain evidence="3">CCUG 53762</strain>
    </source>
</reference>